<proteinExistence type="predicted"/>
<dbReference type="Proteomes" id="UP001180020">
    <property type="component" value="Unassembled WGS sequence"/>
</dbReference>
<dbReference type="InterPro" id="IPR054292">
    <property type="entry name" value="DUF7028"/>
</dbReference>
<protein>
    <recommendedName>
        <fullName evidence="1">DUF7028 domain-containing protein</fullName>
    </recommendedName>
</protein>
<accession>A0AAV9FAK5</accession>
<dbReference type="Pfam" id="PF22970">
    <property type="entry name" value="DUF7028"/>
    <property type="match status" value="2"/>
</dbReference>
<organism evidence="2 3">
    <name type="scientific">Acorus calamus</name>
    <name type="common">Sweet flag</name>
    <dbReference type="NCBI Taxonomy" id="4465"/>
    <lineage>
        <taxon>Eukaryota</taxon>
        <taxon>Viridiplantae</taxon>
        <taxon>Streptophyta</taxon>
        <taxon>Embryophyta</taxon>
        <taxon>Tracheophyta</taxon>
        <taxon>Spermatophyta</taxon>
        <taxon>Magnoliopsida</taxon>
        <taxon>Liliopsida</taxon>
        <taxon>Acoraceae</taxon>
        <taxon>Acorus</taxon>
    </lineage>
</organism>
<name>A0AAV9FAK5_ACOCL</name>
<reference evidence="2" key="1">
    <citation type="journal article" date="2023" name="Nat. Commun.">
        <title>Diploid and tetraploid genomes of Acorus and the evolution of monocots.</title>
        <authorList>
            <person name="Ma L."/>
            <person name="Liu K.W."/>
            <person name="Li Z."/>
            <person name="Hsiao Y.Y."/>
            <person name="Qi Y."/>
            <person name="Fu T."/>
            <person name="Tang G.D."/>
            <person name="Zhang D."/>
            <person name="Sun W.H."/>
            <person name="Liu D.K."/>
            <person name="Li Y."/>
            <person name="Chen G.Z."/>
            <person name="Liu X.D."/>
            <person name="Liao X.Y."/>
            <person name="Jiang Y.T."/>
            <person name="Yu X."/>
            <person name="Hao Y."/>
            <person name="Huang J."/>
            <person name="Zhao X.W."/>
            <person name="Ke S."/>
            <person name="Chen Y.Y."/>
            <person name="Wu W.L."/>
            <person name="Hsu J.L."/>
            <person name="Lin Y.F."/>
            <person name="Huang M.D."/>
            <person name="Li C.Y."/>
            <person name="Huang L."/>
            <person name="Wang Z.W."/>
            <person name="Zhao X."/>
            <person name="Zhong W.Y."/>
            <person name="Peng D.H."/>
            <person name="Ahmad S."/>
            <person name="Lan S."/>
            <person name="Zhang J.S."/>
            <person name="Tsai W.C."/>
            <person name="Van de Peer Y."/>
            <person name="Liu Z.J."/>
        </authorList>
    </citation>
    <scope>NUCLEOTIDE SEQUENCE</scope>
    <source>
        <strain evidence="2">CP</strain>
    </source>
</reference>
<reference evidence="2" key="2">
    <citation type="submission" date="2023-06" db="EMBL/GenBank/DDBJ databases">
        <authorList>
            <person name="Ma L."/>
            <person name="Liu K.-W."/>
            <person name="Li Z."/>
            <person name="Hsiao Y.-Y."/>
            <person name="Qi Y."/>
            <person name="Fu T."/>
            <person name="Tang G."/>
            <person name="Zhang D."/>
            <person name="Sun W.-H."/>
            <person name="Liu D.-K."/>
            <person name="Li Y."/>
            <person name="Chen G.-Z."/>
            <person name="Liu X.-D."/>
            <person name="Liao X.-Y."/>
            <person name="Jiang Y.-T."/>
            <person name="Yu X."/>
            <person name="Hao Y."/>
            <person name="Huang J."/>
            <person name="Zhao X.-W."/>
            <person name="Ke S."/>
            <person name="Chen Y.-Y."/>
            <person name="Wu W.-L."/>
            <person name="Hsu J.-L."/>
            <person name="Lin Y.-F."/>
            <person name="Huang M.-D."/>
            <person name="Li C.-Y."/>
            <person name="Huang L."/>
            <person name="Wang Z.-W."/>
            <person name="Zhao X."/>
            <person name="Zhong W.-Y."/>
            <person name="Peng D.-H."/>
            <person name="Ahmad S."/>
            <person name="Lan S."/>
            <person name="Zhang J.-S."/>
            <person name="Tsai W.-C."/>
            <person name="Van De Peer Y."/>
            <person name="Liu Z.-J."/>
        </authorList>
    </citation>
    <scope>NUCLEOTIDE SEQUENCE</scope>
    <source>
        <strain evidence="2">CP</strain>
        <tissue evidence="2">Leaves</tissue>
    </source>
</reference>
<evidence type="ECO:0000313" key="3">
    <source>
        <dbReference type="Proteomes" id="UP001180020"/>
    </source>
</evidence>
<feature type="domain" description="DUF7028" evidence="1">
    <location>
        <begin position="201"/>
        <end position="269"/>
    </location>
</feature>
<evidence type="ECO:0000259" key="1">
    <source>
        <dbReference type="Pfam" id="PF22970"/>
    </source>
</evidence>
<keyword evidence="3" id="KW-1185">Reference proteome</keyword>
<dbReference type="AlphaFoldDB" id="A0AAV9FAK5"/>
<feature type="domain" description="DUF7028" evidence="1">
    <location>
        <begin position="93"/>
        <end position="169"/>
    </location>
</feature>
<sequence length="284" mass="32821">MSHSRLQPRGSYYVKPCKRRLVKKGDTLCALKGQEEENIIAYKDGDGRELGKENQMTFIKIEGELSREQDDRMKMLMTEIFTFFWVEQIWERVDIAPMLCPEAAAGYGCDRRGRAVARSRDELILKARQHIAALGWIIESNSEGKLRFISPDETIFGNLREACRFVTEQEEKEPIKLLGRKTKAKIKRGRKGDCVKKWKRVNIKPRSCPEAVEEYARNKRPKLSTKAKKHIVSLGWVIESDGWGRIRYAAPDRTVNYSLHQVCKFLTEKKQEAKVRGAEEATED</sequence>
<dbReference type="EMBL" id="JAUJYO010000003">
    <property type="protein sequence ID" value="KAK1321293.1"/>
    <property type="molecule type" value="Genomic_DNA"/>
</dbReference>
<gene>
    <name evidence="2" type="ORF">QJS10_CPA03g01209</name>
</gene>
<comment type="caution">
    <text evidence="2">The sequence shown here is derived from an EMBL/GenBank/DDBJ whole genome shotgun (WGS) entry which is preliminary data.</text>
</comment>
<evidence type="ECO:0000313" key="2">
    <source>
        <dbReference type="EMBL" id="KAK1321293.1"/>
    </source>
</evidence>